<dbReference type="EMBL" id="CAJNOJ010000017">
    <property type="protein sequence ID" value="CAF0823446.1"/>
    <property type="molecule type" value="Genomic_DNA"/>
</dbReference>
<dbReference type="PANTHER" id="PTHR21224:SF1">
    <property type="entry name" value="INTEGRATOR COMPLEX SUBUNIT 1"/>
    <property type="match status" value="1"/>
</dbReference>
<feature type="region of interest" description="Disordered" evidence="1">
    <location>
        <begin position="1583"/>
        <end position="1604"/>
    </location>
</feature>
<feature type="compositionally biased region" description="Low complexity" evidence="1">
    <location>
        <begin position="380"/>
        <end position="401"/>
    </location>
</feature>
<evidence type="ECO:0000259" key="3">
    <source>
        <dbReference type="Pfam" id="PF22927"/>
    </source>
</evidence>
<dbReference type="Pfam" id="PF22928">
    <property type="entry name" value="INTS1_R4"/>
    <property type="match status" value="1"/>
</dbReference>
<accession>A0A813UHF0</accession>
<dbReference type="GO" id="GO:0034474">
    <property type="term" value="P:U2 snRNA 3'-end processing"/>
    <property type="evidence" value="ECO:0007669"/>
    <property type="project" value="InterPro"/>
</dbReference>
<dbReference type="GO" id="GO:0032039">
    <property type="term" value="C:integrator complex"/>
    <property type="evidence" value="ECO:0007669"/>
    <property type="project" value="InterPro"/>
</dbReference>
<comment type="caution">
    <text evidence="5">The sequence shown here is derived from an EMBL/GenBank/DDBJ whole genome shotgun (WGS) entry which is preliminary data.</text>
</comment>
<feature type="domain" description="Integrator complex subunit 1 R3" evidence="3">
    <location>
        <begin position="2091"/>
        <end position="2241"/>
    </location>
</feature>
<evidence type="ECO:0000259" key="2">
    <source>
        <dbReference type="Pfam" id="PF12432"/>
    </source>
</evidence>
<reference evidence="5" key="1">
    <citation type="submission" date="2021-02" db="EMBL/GenBank/DDBJ databases">
        <authorList>
            <person name="Nowell W R."/>
        </authorList>
    </citation>
    <scope>NUCLEOTIDE SEQUENCE</scope>
</reference>
<feature type="region of interest" description="Disordered" evidence="1">
    <location>
        <begin position="301"/>
        <end position="326"/>
    </location>
</feature>
<evidence type="ECO:0000259" key="4">
    <source>
        <dbReference type="Pfam" id="PF22928"/>
    </source>
</evidence>
<dbReference type="Pfam" id="PF22927">
    <property type="entry name" value="INT1_R3"/>
    <property type="match status" value="1"/>
</dbReference>
<dbReference type="InterPro" id="IPR038902">
    <property type="entry name" value="INTS1"/>
</dbReference>
<dbReference type="PANTHER" id="PTHR21224">
    <property type="entry name" value="INTEGRATOR COMPLEX SUBUNIT 1"/>
    <property type="match status" value="1"/>
</dbReference>
<dbReference type="Proteomes" id="UP000663852">
    <property type="component" value="Unassembled WGS sequence"/>
</dbReference>
<feature type="compositionally biased region" description="Low complexity" evidence="1">
    <location>
        <begin position="68"/>
        <end position="83"/>
    </location>
</feature>
<protein>
    <recommendedName>
        <fullName evidence="7">Integrator complex subunit 1</fullName>
    </recommendedName>
</protein>
<feature type="region of interest" description="Disordered" evidence="1">
    <location>
        <begin position="377"/>
        <end position="403"/>
    </location>
</feature>
<dbReference type="InterPro" id="IPR022145">
    <property type="entry name" value="INTS1_RPB2-bd"/>
</dbReference>
<evidence type="ECO:0000313" key="6">
    <source>
        <dbReference type="Proteomes" id="UP000663852"/>
    </source>
</evidence>
<dbReference type="Pfam" id="PF12432">
    <property type="entry name" value="INTS1_RP2B-bd"/>
    <property type="match status" value="1"/>
</dbReference>
<gene>
    <name evidence="5" type="ORF">EDS130_LOCUS5967</name>
</gene>
<dbReference type="InterPro" id="IPR053964">
    <property type="entry name" value="INT1_R3"/>
</dbReference>
<feature type="region of interest" description="Disordered" evidence="1">
    <location>
        <begin position="1"/>
        <end position="25"/>
    </location>
</feature>
<feature type="region of interest" description="Disordered" evidence="1">
    <location>
        <begin position="56"/>
        <end position="85"/>
    </location>
</feature>
<evidence type="ECO:0000313" key="5">
    <source>
        <dbReference type="EMBL" id="CAF0823446.1"/>
    </source>
</evidence>
<dbReference type="InterPro" id="IPR053965">
    <property type="entry name" value="INTS1_R4"/>
</dbReference>
<sequence length="2520" mass="291518">MTSREGLSRTRLRQTTPAADQVLTPLGRAPTALQSVPAPTPIIPISSTSVTTTVVQNSGNARQRRNVTNNNTNSSNNNNNNNNIELDSGSIVDVVIFDTSTPTPPVLTFDAEQFRSDIKANGHDEKRLEQLILNAINYFITTSKRSTQQQLADYTVLTFLAWTASLHGEIFRLSSISKAMCNLLKGSLITKTMKAFPTVNNGNSVGTTTTTTTPYTLICQILWLAFKDQTNWPDEFIEAYMEDALGDQNWIKNADCQLFVSNIETSFHTRPSTWKLDRSKIFPVAPFSSSVSTLNTNVPISSTLNDETSNDSNTNNESLTVTESESSLNAIDDSMVINNNTMNNNSTDNQLIVPRYEGRLQAIQNLLQTLLATHEKQKATTGSSTTLNPTNTSTTSSSSTSQPHETDKLLSLLEHLCGLPEIRLYILSHLGVWLQNPKLSRTAERLMMTLCENLTKPPSINGTTLTNGHVNNNDTAYIDERAIEQLVNLRFKVRASGVTSKMHILCVREMLKNDVNLVDIIVRFIIHNELQQASSPSSTIVTSKNPNNILLLHACCQSQPEHTCQSLAYTIQNVLLQTNVTTAAKDYENLLKLIRPFLRELMRYAKNDFDPMKFCMYLIDMHYSASLQQQFWIMVHQPDPPANDITSHRLLNRLLKCDMSTRERFLYAISDLIPMMILASAQAFNSQNTPTNANVLKTRSSPAINYEQWLLFIQRISYIQCSSCLFFLFTLPRLFDLAPTIQPTNYVACLYSVLFTNSANSYLRYENWPPEEPLGFRTELFRLSSDVPLLGETLYLLVQIGLTPQFRIASSTIIELTDLIIRRTLLVEQKMSNDYTSIYLHLPENQCEIFLTKFFDLTRYHIPMQFAFPPNYQRPQNLAITEIFWKACLICLLLASHDPQTFGRYIWLYKPQIRLFMEMLLTGDYTYPPKSMIETKNFLEQFYHTERERLREEKDLILGLEKHLAAPKTIDETNSQLLGKVIVLDLNQIKRPIGQDKNEKAFYNLIQGINNQYKLSSMLCRCRSPDFILDILNRKEQQGKGRLDSQTSWLTSLIDSNIDCLNVFPIICLCDYFQHMIMIYKNPNIRNIPSKKTLNALDTILVRFKSIIQTVKEQIQANKQKTSPQIDDMACIFSYFLNCLNSNISTMRSNAWLCLHIILNDHPQMSNIEALLSRSESISEPNIELILTRLAQYKSLEQIQSLIKQTLSETCHFETNIKVLHYSILFIIDHCQIESTNDLLLLSNLAQALNRRHSILYLLIQFDKQYKLIEKFFHLMVQLLIKKVQFALHHPIHIESTGGSPDEQIPAHVRAYLVLPNFNDEQIRIFKQLHKSLNIKDDLKWTNQKDKQYIEIDSKLVELLLIFLAYFDFNDQQLKHLHEFASLIQEFFLNTSSTPYFSTIKQISRPIPVKQNQEEKPTTDDSSEHFKQFAIEDADQRENSRKRRLSHATTSEKVFLSSSTNSTYHLVPINGETKQSLFLADDLQYFIFKSKNFPLVKQCIDQASLLSCFKMLKISAVSRENMKYLCEHVNGLIDSPEKSIQTYIKHSSSVLPLINRWIIEELPEAVELAEKLKKLVEKKKKSHCTAQNSTQQNNLIPTTSRSSSSISDQLQSFDLRINKLCEKLSTSQLSTDSQMDTSDATIALPWKNLNECEVLLRCLVKKTLDPIKRRQLLIQLQWLTTNSSEYHSQIFQTMLKCCQSATKDAFLMNFTEQYNTSLVLLDILMRNKSINDEQIKLIQIFDASNIPDQNLIRMKINEFKRIMEQNEHLKTPVKTASTNLTVNNLLDILSCDHSISDSRIERQFYRYLKSNVQYEDECKRTLINVLIQAEYKLSEPTIGMILDQLEKMDYKSSKSSNIYANRLLFSQRTQSSTSQRLLLKQFLHSCDWPIILTCISDLLTLSSSSTSTTSNEPIRTSHRNQRLVSTCSLKQSRFSLLNNRDSTLILDMLESFIKLSPLWSGREFKMLDRCHDELLIDLNEEHIYTLIICILDEGDRCSENLYDQYQKRYETIVYYLIRTSEKKILFQQCLQKIFIDSDVHHWLKDLLPSFYFILYINQADLFTDNFYLILPNLFTQIKQQSKQLNFINTNYDYIIHDLLIRLNSYDLNSIENFYEINLLLKYYVSKHPFLFLRHLNMIKLDLQSRLSTLTSEEFSRRNSKHRTFFLSLFDLIFRLKPYIYDHIYEEDLQAIIDVYVRLLLVHLSALNTCSKQNILSSNYLKDILYLIGGILELIYDYLYSTINNPQHYSLFRTYNTKFWEKIQEKIQMNKDLYQVLASNKQNRTLYHLTQLKVLYEAIRSDDLTDLPASERIPFDFRLCSISRSSIDSNQRQKSLDIQQYRMKLSLPIDESTSSVIIDDILLTLNELKSHVDHYLTNDHIEILLDSLTTYLLNGNKQLIERTYEFIFKYMEKYPQYSLIFYSTYMKCLLSTNSIVFQIALEHFSHFMIYFQSKATELFHILLKQGLMNKIDVTTSITQAIRLLTLHRYDPVTYTNISSTMPSTTAITTTTTTTTVTTTNE</sequence>
<feature type="domain" description="Integrator complex subunit 1 R4" evidence="4">
    <location>
        <begin position="2358"/>
        <end position="2447"/>
    </location>
</feature>
<evidence type="ECO:0008006" key="7">
    <source>
        <dbReference type="Google" id="ProtNLM"/>
    </source>
</evidence>
<feature type="domain" description="Integrator complex subunit 1 RPB2-binding" evidence="2">
    <location>
        <begin position="402"/>
        <end position="568"/>
    </location>
</feature>
<dbReference type="OrthoDB" id="10046527at2759"/>
<feature type="compositionally biased region" description="Polar residues" evidence="1">
    <location>
        <begin position="1584"/>
        <end position="1599"/>
    </location>
</feature>
<name>A0A813UHF0_ADIRI</name>
<proteinExistence type="predicted"/>
<evidence type="ECO:0000256" key="1">
    <source>
        <dbReference type="SAM" id="MobiDB-lite"/>
    </source>
</evidence>
<organism evidence="5 6">
    <name type="scientific">Adineta ricciae</name>
    <name type="common">Rotifer</name>
    <dbReference type="NCBI Taxonomy" id="249248"/>
    <lineage>
        <taxon>Eukaryota</taxon>
        <taxon>Metazoa</taxon>
        <taxon>Spiralia</taxon>
        <taxon>Gnathifera</taxon>
        <taxon>Rotifera</taxon>
        <taxon>Eurotatoria</taxon>
        <taxon>Bdelloidea</taxon>
        <taxon>Adinetida</taxon>
        <taxon>Adinetidae</taxon>
        <taxon>Adineta</taxon>
    </lineage>
</organism>